<protein>
    <submittedName>
        <fullName evidence="1">Ribonuclease H2 subunit C</fullName>
    </submittedName>
</protein>
<dbReference type="GO" id="GO:0032299">
    <property type="term" value="C:ribonuclease H2 complex"/>
    <property type="evidence" value="ECO:0007669"/>
    <property type="project" value="InterPro"/>
</dbReference>
<dbReference type="Proteomes" id="UP001203852">
    <property type="component" value="Unassembled WGS sequence"/>
</dbReference>
<sequence length="168" mass="18804">MLALQQSSAHKSTANILPCRIHHDGPTKVAKRYWSPADDKDGTKTSHFRGRRLRGRVIKLPADYQGVVAKSTDRYLPQSTKSQSGPTFTEVDEDIEIEEEEEEPPEPVRILEQVSAFDEVLVWGHDQLPSSDDPFVKGIEEWISFAEAIHGKPAQNIPLQQTQDGSTS</sequence>
<accession>A0AAN6DS68</accession>
<dbReference type="InterPro" id="IPR013924">
    <property type="entry name" value="RNase_H2_suC"/>
</dbReference>
<keyword evidence="2" id="KW-1185">Reference proteome</keyword>
<reference evidence="1" key="1">
    <citation type="journal article" date="2022" name="bioRxiv">
        <title>Deciphering the potential niche of two novel black yeast fungi from a biological soil crust based on their genomes, phenotypes, and melanin regulation.</title>
        <authorList>
            <consortium name="DOE Joint Genome Institute"/>
            <person name="Carr E.C."/>
            <person name="Barton Q."/>
            <person name="Grambo S."/>
            <person name="Sullivan M."/>
            <person name="Renfro C.M."/>
            <person name="Kuo A."/>
            <person name="Pangilinan J."/>
            <person name="Lipzen A."/>
            <person name="Keymanesh K."/>
            <person name="Savage E."/>
            <person name="Barry K."/>
            <person name="Grigoriev I.V."/>
            <person name="Riekhof W.R."/>
            <person name="Harris S.S."/>
        </authorList>
    </citation>
    <scope>NUCLEOTIDE SEQUENCE</scope>
    <source>
        <strain evidence="1">JF 03-4F</strain>
    </source>
</reference>
<gene>
    <name evidence="1" type="ORF">EDD36DRAFT_466658</name>
</gene>
<dbReference type="PANTHER" id="PTHR47204:SF1">
    <property type="entry name" value="RIBONUCLEASE H2 SUBUNIT C"/>
    <property type="match status" value="1"/>
</dbReference>
<dbReference type="Pfam" id="PF08615">
    <property type="entry name" value="RNase_H2_suC"/>
    <property type="match status" value="1"/>
</dbReference>
<dbReference type="Gene3D" id="2.40.128.680">
    <property type="match status" value="1"/>
</dbReference>
<evidence type="ECO:0000313" key="2">
    <source>
        <dbReference type="Proteomes" id="UP001203852"/>
    </source>
</evidence>
<proteinExistence type="predicted"/>
<dbReference type="PANTHER" id="PTHR47204">
    <property type="entry name" value="OS02G0168900 PROTEIN"/>
    <property type="match status" value="1"/>
</dbReference>
<name>A0AAN6DS68_9EURO</name>
<evidence type="ECO:0000313" key="1">
    <source>
        <dbReference type="EMBL" id="KAI1611729.1"/>
    </source>
</evidence>
<dbReference type="AlphaFoldDB" id="A0AAN6DS68"/>
<comment type="caution">
    <text evidence="1">The sequence shown here is derived from an EMBL/GenBank/DDBJ whole genome shotgun (WGS) entry which is preliminary data.</text>
</comment>
<organism evidence="1 2">
    <name type="scientific">Exophiala viscosa</name>
    <dbReference type="NCBI Taxonomy" id="2486360"/>
    <lineage>
        <taxon>Eukaryota</taxon>
        <taxon>Fungi</taxon>
        <taxon>Dikarya</taxon>
        <taxon>Ascomycota</taxon>
        <taxon>Pezizomycotina</taxon>
        <taxon>Eurotiomycetes</taxon>
        <taxon>Chaetothyriomycetidae</taxon>
        <taxon>Chaetothyriales</taxon>
        <taxon>Herpotrichiellaceae</taxon>
        <taxon>Exophiala</taxon>
    </lineage>
</organism>
<dbReference type="CDD" id="cd09271">
    <property type="entry name" value="RNase_H2-C"/>
    <property type="match status" value="1"/>
</dbReference>
<dbReference type="GO" id="GO:0006401">
    <property type="term" value="P:RNA catabolic process"/>
    <property type="evidence" value="ECO:0007669"/>
    <property type="project" value="InterPro"/>
</dbReference>
<dbReference type="EMBL" id="MU404356">
    <property type="protein sequence ID" value="KAI1611729.1"/>
    <property type="molecule type" value="Genomic_DNA"/>
</dbReference>